<comment type="caution">
    <text evidence="6">The sequence shown here is derived from an EMBL/GenBank/DDBJ whole genome shotgun (WGS) entry which is preliminary data.</text>
</comment>
<dbReference type="PANTHER" id="PTHR10628:SF30">
    <property type="entry name" value="EXO-ALPHA-SIALIDASE"/>
    <property type="match status" value="1"/>
</dbReference>
<dbReference type="GO" id="GO:0006689">
    <property type="term" value="P:ganglioside catabolic process"/>
    <property type="evidence" value="ECO:0007669"/>
    <property type="project" value="TreeGrafter"/>
</dbReference>
<evidence type="ECO:0000256" key="2">
    <source>
        <dbReference type="ARBA" id="ARBA00009348"/>
    </source>
</evidence>
<proteinExistence type="inferred from homology"/>
<keyword evidence="6" id="KW-0378">Hydrolase</keyword>
<dbReference type="EC" id="3.2.1.18" evidence="3"/>
<evidence type="ECO:0000256" key="1">
    <source>
        <dbReference type="ARBA" id="ARBA00000427"/>
    </source>
</evidence>
<dbReference type="AlphaFoldDB" id="A0A5C6F891"/>
<dbReference type="GO" id="GO:0009313">
    <property type="term" value="P:oligosaccharide catabolic process"/>
    <property type="evidence" value="ECO:0007669"/>
    <property type="project" value="TreeGrafter"/>
</dbReference>
<evidence type="ECO:0000256" key="4">
    <source>
        <dbReference type="SAM" id="SignalP"/>
    </source>
</evidence>
<dbReference type="GO" id="GO:0004308">
    <property type="term" value="F:exo-alpha-sialidase activity"/>
    <property type="evidence" value="ECO:0007669"/>
    <property type="project" value="UniProtKB-EC"/>
</dbReference>
<dbReference type="PANTHER" id="PTHR10628">
    <property type="entry name" value="SIALIDASE"/>
    <property type="match status" value="1"/>
</dbReference>
<evidence type="ECO:0000256" key="3">
    <source>
        <dbReference type="ARBA" id="ARBA00012733"/>
    </source>
</evidence>
<dbReference type="Pfam" id="PF13088">
    <property type="entry name" value="BNR_2"/>
    <property type="match status" value="1"/>
</dbReference>
<protein>
    <recommendedName>
        <fullName evidence="3">exo-alpha-sialidase</fullName>
        <ecNumber evidence="3">3.2.1.18</ecNumber>
    </recommendedName>
</protein>
<gene>
    <name evidence="6" type="primary">nedA_1</name>
    <name evidence="6" type="ORF">Poly59_00470</name>
</gene>
<comment type="similarity">
    <text evidence="2">Belongs to the glycosyl hydrolase 33 family.</text>
</comment>
<reference evidence="6 7" key="1">
    <citation type="submission" date="2019-02" db="EMBL/GenBank/DDBJ databases">
        <title>Deep-cultivation of Planctomycetes and their phenomic and genomic characterization uncovers novel biology.</title>
        <authorList>
            <person name="Wiegand S."/>
            <person name="Jogler M."/>
            <person name="Boedeker C."/>
            <person name="Pinto D."/>
            <person name="Vollmers J."/>
            <person name="Rivas-Marin E."/>
            <person name="Kohn T."/>
            <person name="Peeters S.H."/>
            <person name="Heuer A."/>
            <person name="Rast P."/>
            <person name="Oberbeckmann S."/>
            <person name="Bunk B."/>
            <person name="Jeske O."/>
            <person name="Meyerdierks A."/>
            <person name="Storesund J.E."/>
            <person name="Kallscheuer N."/>
            <person name="Luecker S."/>
            <person name="Lage O.M."/>
            <person name="Pohl T."/>
            <person name="Merkel B.J."/>
            <person name="Hornburger P."/>
            <person name="Mueller R.-W."/>
            <person name="Bruemmer F."/>
            <person name="Labrenz M."/>
            <person name="Spormann A.M."/>
            <person name="Op Den Camp H."/>
            <person name="Overmann J."/>
            <person name="Amann R."/>
            <person name="Jetten M.S.M."/>
            <person name="Mascher T."/>
            <person name="Medema M.H."/>
            <person name="Devos D.P."/>
            <person name="Kaster A.-K."/>
            <person name="Ovreas L."/>
            <person name="Rohde M."/>
            <person name="Galperin M.Y."/>
            <person name="Jogler C."/>
        </authorList>
    </citation>
    <scope>NUCLEOTIDE SEQUENCE [LARGE SCALE GENOMIC DNA]</scope>
    <source>
        <strain evidence="6 7">Poly59</strain>
    </source>
</reference>
<dbReference type="InterPro" id="IPR036278">
    <property type="entry name" value="Sialidase_sf"/>
</dbReference>
<evidence type="ECO:0000313" key="7">
    <source>
        <dbReference type="Proteomes" id="UP000317977"/>
    </source>
</evidence>
<dbReference type="RefSeq" id="WP_146532088.1">
    <property type="nucleotide sequence ID" value="NZ_SJPX01000001.1"/>
</dbReference>
<organism evidence="6 7">
    <name type="scientific">Rubripirellula reticaptiva</name>
    <dbReference type="NCBI Taxonomy" id="2528013"/>
    <lineage>
        <taxon>Bacteria</taxon>
        <taxon>Pseudomonadati</taxon>
        <taxon>Planctomycetota</taxon>
        <taxon>Planctomycetia</taxon>
        <taxon>Pirellulales</taxon>
        <taxon>Pirellulaceae</taxon>
        <taxon>Rubripirellula</taxon>
    </lineage>
</organism>
<dbReference type="Gene3D" id="2.120.10.10">
    <property type="match status" value="1"/>
</dbReference>
<keyword evidence="4" id="KW-0732">Signal</keyword>
<feature type="chain" id="PRO_5022798344" description="exo-alpha-sialidase" evidence="4">
    <location>
        <begin position="19"/>
        <end position="385"/>
    </location>
</feature>
<dbReference type="InterPro" id="IPR026856">
    <property type="entry name" value="Sialidase_fam"/>
</dbReference>
<dbReference type="OrthoDB" id="7294637at2"/>
<dbReference type="GO" id="GO:0005737">
    <property type="term" value="C:cytoplasm"/>
    <property type="evidence" value="ECO:0007669"/>
    <property type="project" value="TreeGrafter"/>
</dbReference>
<dbReference type="SUPFAM" id="SSF50939">
    <property type="entry name" value="Sialidases"/>
    <property type="match status" value="1"/>
</dbReference>
<dbReference type="GO" id="GO:0016020">
    <property type="term" value="C:membrane"/>
    <property type="evidence" value="ECO:0007669"/>
    <property type="project" value="TreeGrafter"/>
</dbReference>
<dbReference type="InterPro" id="IPR011040">
    <property type="entry name" value="Sialidase"/>
</dbReference>
<sequence length="385" mass="42363" precursor="true">MKTFIAILCLSMFSVSSAAEPLRETSDVFPPGFNGVARYRIPGIVVTPKGTVLAYCEARRNNSSDWGEIEIHLRRSLDGGRTWEPAKHIAHIGDRLQGNFHKKEDGEREQTVNNPVAIVDRQTGAIEFLYCINYARCYSMRSTDDGLTWSVPVDITATFEPFRKHYDWKVIATGPGHGIQLSSGRLVVPIWLAYGNAGDHSPSAAATIFSDDHGRTWQPGKLAVPNEGDFNNPNETMLATLSDDSVMLVTRSVSKPNRKLITISSDGATGWSKPVFHDQLWEPVCMAGMVAHPSQPGTLIFSNPHSLPLDKDGNEKPAGRGKRENLCIKLSRDDGKTWPINKVLDPGKAAYSDLAVLPDGTVLCLYEKADSIACARFNLEWIGTL</sequence>
<accession>A0A5C6F891</accession>
<dbReference type="EMBL" id="SJPX01000001">
    <property type="protein sequence ID" value="TWU57142.1"/>
    <property type="molecule type" value="Genomic_DNA"/>
</dbReference>
<feature type="domain" description="Sialidase" evidence="5">
    <location>
        <begin position="105"/>
        <end position="362"/>
    </location>
</feature>
<comment type="catalytic activity">
    <reaction evidence="1">
        <text>Hydrolysis of alpha-(2-&gt;3)-, alpha-(2-&gt;6)-, alpha-(2-&gt;8)- glycosidic linkages of terminal sialic acid residues in oligosaccharides, glycoproteins, glycolipids, colominic acid and synthetic substrates.</text>
        <dbReference type="EC" id="3.2.1.18"/>
    </reaction>
</comment>
<keyword evidence="6" id="KW-0326">Glycosidase</keyword>
<dbReference type="Proteomes" id="UP000317977">
    <property type="component" value="Unassembled WGS sequence"/>
</dbReference>
<feature type="signal peptide" evidence="4">
    <location>
        <begin position="1"/>
        <end position="18"/>
    </location>
</feature>
<evidence type="ECO:0000313" key="6">
    <source>
        <dbReference type="EMBL" id="TWU57142.1"/>
    </source>
</evidence>
<evidence type="ECO:0000259" key="5">
    <source>
        <dbReference type="Pfam" id="PF13088"/>
    </source>
</evidence>
<dbReference type="CDD" id="cd15482">
    <property type="entry name" value="Sialidase_non-viral"/>
    <property type="match status" value="1"/>
</dbReference>
<keyword evidence="7" id="KW-1185">Reference proteome</keyword>
<name>A0A5C6F891_9BACT</name>